<accession>A0A176TF12</accession>
<dbReference type="OrthoDB" id="9803231at2"/>
<dbReference type="InterPro" id="IPR051917">
    <property type="entry name" value="Transposase-Integrase"/>
</dbReference>
<reference evidence="3 4" key="1">
    <citation type="submission" date="2016-02" db="EMBL/GenBank/DDBJ databases">
        <title>Draft genome sequence of Polaribacter atrinae KACC17473.</title>
        <authorList>
            <person name="Shin S.-K."/>
            <person name="Yi H."/>
        </authorList>
    </citation>
    <scope>NUCLEOTIDE SEQUENCE [LARGE SCALE GENOMIC DNA]</scope>
    <source>
        <strain evidence="3 4">KACC 17473</strain>
    </source>
</reference>
<dbReference type="EMBL" id="LVWE01000003">
    <property type="protein sequence ID" value="OAD46462.1"/>
    <property type="molecule type" value="Genomic_DNA"/>
</dbReference>
<dbReference type="InterPro" id="IPR001584">
    <property type="entry name" value="Integrase_cat-core"/>
</dbReference>
<evidence type="ECO:0000313" key="3">
    <source>
        <dbReference type="EMBL" id="OAD46462.1"/>
    </source>
</evidence>
<dbReference type="PANTHER" id="PTHR10948:SF23">
    <property type="entry name" value="TRANSPOSASE INSI FOR INSERTION SEQUENCE ELEMENT IS30A-RELATED"/>
    <property type="match status" value="1"/>
</dbReference>
<dbReference type="GO" id="GO:0032196">
    <property type="term" value="P:transposition"/>
    <property type="evidence" value="ECO:0007669"/>
    <property type="project" value="TreeGrafter"/>
</dbReference>
<dbReference type="Proteomes" id="UP000076923">
    <property type="component" value="Unassembled WGS sequence"/>
</dbReference>
<keyword evidence="4" id="KW-1185">Reference proteome</keyword>
<keyword evidence="1" id="KW-0233">DNA recombination</keyword>
<dbReference type="PROSITE" id="PS50994">
    <property type="entry name" value="INTEGRASE"/>
    <property type="match status" value="1"/>
</dbReference>
<dbReference type="SUPFAM" id="SSF53098">
    <property type="entry name" value="Ribonuclease H-like"/>
    <property type="match status" value="1"/>
</dbReference>
<dbReference type="Gene3D" id="3.30.420.10">
    <property type="entry name" value="Ribonuclease H-like superfamily/Ribonuclease H"/>
    <property type="match status" value="1"/>
</dbReference>
<proteinExistence type="predicted"/>
<evidence type="ECO:0000313" key="4">
    <source>
        <dbReference type="Proteomes" id="UP000076923"/>
    </source>
</evidence>
<dbReference type="InterPro" id="IPR012337">
    <property type="entry name" value="RNaseH-like_sf"/>
</dbReference>
<dbReference type="PANTHER" id="PTHR10948">
    <property type="entry name" value="TRANSPOSASE"/>
    <property type="match status" value="1"/>
</dbReference>
<name>A0A176TF12_9FLAO</name>
<dbReference type="AlphaFoldDB" id="A0A176TF12"/>
<dbReference type="STRING" id="1333662.LPB303_02725"/>
<comment type="caution">
    <text evidence="3">The sequence shown here is derived from an EMBL/GenBank/DDBJ whole genome shotgun (WGS) entry which is preliminary data.</text>
</comment>
<dbReference type="RefSeq" id="WP_068447857.1">
    <property type="nucleotide sequence ID" value="NZ_CP150660.1"/>
</dbReference>
<dbReference type="Pfam" id="PF00665">
    <property type="entry name" value="rve"/>
    <property type="match status" value="1"/>
</dbReference>
<dbReference type="GO" id="GO:0006310">
    <property type="term" value="P:DNA recombination"/>
    <property type="evidence" value="ECO:0007669"/>
    <property type="project" value="UniProtKB-KW"/>
</dbReference>
<dbReference type="GO" id="GO:0004803">
    <property type="term" value="F:transposase activity"/>
    <property type="evidence" value="ECO:0007669"/>
    <property type="project" value="TreeGrafter"/>
</dbReference>
<dbReference type="GO" id="GO:0005829">
    <property type="term" value="C:cytosol"/>
    <property type="evidence" value="ECO:0007669"/>
    <property type="project" value="TreeGrafter"/>
</dbReference>
<evidence type="ECO:0000259" key="2">
    <source>
        <dbReference type="PROSITE" id="PS50994"/>
    </source>
</evidence>
<dbReference type="GO" id="GO:0003676">
    <property type="term" value="F:nucleic acid binding"/>
    <property type="evidence" value="ECO:0007669"/>
    <property type="project" value="InterPro"/>
</dbReference>
<organism evidence="3 4">
    <name type="scientific">Polaribacter atrinae</name>
    <dbReference type="NCBI Taxonomy" id="1333662"/>
    <lineage>
        <taxon>Bacteria</taxon>
        <taxon>Pseudomonadati</taxon>
        <taxon>Bacteroidota</taxon>
        <taxon>Flavobacteriia</taxon>
        <taxon>Flavobacteriales</taxon>
        <taxon>Flavobacteriaceae</taxon>
    </lineage>
</organism>
<feature type="domain" description="Integrase catalytic" evidence="2">
    <location>
        <begin position="168"/>
        <end position="330"/>
    </location>
</feature>
<sequence>MELKKHRRLTLKERVIIQTLLKEKKTKSYIANRLDRSRSTIGREVNKFVTEPGEKYDADLAHWCAKSDYLNKRNLDKISTYSLLRYFVYKGLLLNWTPEQISGRLKKLYPNDPIMSISHEAIYRHIYTRPQARLNKKLIKLLVRKKTRRRTSKKRRGGGSKIINQVSIDNRPGHIELRNEVGHWEGDLVIGKNHKSAIGTIVERKTRFTLIIKLESKKADEVANEFSKILNKLNPIYKKSMTYDNGIEMARHEKITKKTGMKIYFAHPYSSWERGTNENTNGLIRRYLPKGTNFNEIDLKQLQIIQEKLNNRPRKIIGYKTPKEMMDIELKFVA</sequence>
<dbReference type="InterPro" id="IPR025246">
    <property type="entry name" value="IS30-like_HTH"/>
</dbReference>
<dbReference type="GO" id="GO:0015074">
    <property type="term" value="P:DNA integration"/>
    <property type="evidence" value="ECO:0007669"/>
    <property type="project" value="InterPro"/>
</dbReference>
<evidence type="ECO:0000256" key="1">
    <source>
        <dbReference type="ARBA" id="ARBA00023172"/>
    </source>
</evidence>
<protein>
    <recommendedName>
        <fullName evidence="2">Integrase catalytic domain-containing protein</fullName>
    </recommendedName>
</protein>
<dbReference type="NCBIfam" id="NF033563">
    <property type="entry name" value="transpos_IS30"/>
    <property type="match status" value="1"/>
</dbReference>
<gene>
    <name evidence="3" type="ORF">LPB303_02725</name>
</gene>
<dbReference type="InterPro" id="IPR036397">
    <property type="entry name" value="RNaseH_sf"/>
</dbReference>
<dbReference type="InterPro" id="IPR053392">
    <property type="entry name" value="Transposase_IS30-like"/>
</dbReference>
<dbReference type="Pfam" id="PF13936">
    <property type="entry name" value="HTH_38"/>
    <property type="match status" value="1"/>
</dbReference>